<feature type="transmembrane region" description="Helical" evidence="7">
    <location>
        <begin position="123"/>
        <end position="143"/>
    </location>
</feature>
<keyword evidence="2" id="KW-1003">Cell membrane</keyword>
<dbReference type="Pfam" id="PF03706">
    <property type="entry name" value="LPG_synthase_TM"/>
    <property type="match status" value="1"/>
</dbReference>
<feature type="region of interest" description="Disordered" evidence="6">
    <location>
        <begin position="308"/>
        <end position="358"/>
    </location>
</feature>
<reference evidence="8 9" key="1">
    <citation type="submission" date="2017-02" db="EMBL/GenBank/DDBJ databases">
        <authorList>
            <person name="Dridi B."/>
        </authorList>
    </citation>
    <scope>NUCLEOTIDE SEQUENCE [LARGE SCALE GENOMIC DNA]</scope>
    <source>
        <strain evidence="8 9">JB380</strain>
    </source>
</reference>
<accession>A0A1R4I2E4</accession>
<evidence type="ECO:0000256" key="3">
    <source>
        <dbReference type="ARBA" id="ARBA00022692"/>
    </source>
</evidence>
<comment type="subcellular location">
    <subcellularLocation>
        <location evidence="1">Cell membrane</location>
        <topology evidence="1">Multi-pass membrane protein</topology>
    </subcellularLocation>
</comment>
<organism evidence="8 9">
    <name type="scientific">Halomonas citrativorans</name>
    <dbReference type="NCBI Taxonomy" id="2742612"/>
    <lineage>
        <taxon>Bacteria</taxon>
        <taxon>Pseudomonadati</taxon>
        <taxon>Pseudomonadota</taxon>
        <taxon>Gammaproteobacteria</taxon>
        <taxon>Oceanospirillales</taxon>
        <taxon>Halomonadaceae</taxon>
        <taxon>Halomonas</taxon>
    </lineage>
</organism>
<keyword evidence="5 7" id="KW-0472">Membrane</keyword>
<protein>
    <submittedName>
        <fullName evidence="8">Dolichol-P-glucose synthetase homolog</fullName>
    </submittedName>
</protein>
<evidence type="ECO:0000256" key="6">
    <source>
        <dbReference type="SAM" id="MobiDB-lite"/>
    </source>
</evidence>
<name>A0A1R4I2E4_9GAMM</name>
<evidence type="ECO:0000256" key="7">
    <source>
        <dbReference type="SAM" id="Phobius"/>
    </source>
</evidence>
<feature type="transmembrane region" description="Helical" evidence="7">
    <location>
        <begin position="203"/>
        <end position="225"/>
    </location>
</feature>
<dbReference type="EMBL" id="FUKM01000050">
    <property type="protein sequence ID" value="SJN14031.1"/>
    <property type="molecule type" value="Genomic_DNA"/>
</dbReference>
<proteinExistence type="predicted"/>
<dbReference type="GO" id="GO:0005886">
    <property type="term" value="C:plasma membrane"/>
    <property type="evidence" value="ECO:0007669"/>
    <property type="project" value="UniProtKB-SubCell"/>
</dbReference>
<feature type="transmembrane region" description="Helical" evidence="7">
    <location>
        <begin position="41"/>
        <end position="64"/>
    </location>
</feature>
<feature type="transmembrane region" description="Helical" evidence="7">
    <location>
        <begin position="150"/>
        <end position="171"/>
    </location>
</feature>
<evidence type="ECO:0000256" key="1">
    <source>
        <dbReference type="ARBA" id="ARBA00004651"/>
    </source>
</evidence>
<feature type="transmembrane region" description="Helical" evidence="7">
    <location>
        <begin position="237"/>
        <end position="259"/>
    </location>
</feature>
<dbReference type="AlphaFoldDB" id="A0A1R4I2E4"/>
<evidence type="ECO:0000256" key="4">
    <source>
        <dbReference type="ARBA" id="ARBA00022989"/>
    </source>
</evidence>
<gene>
    <name evidence="8" type="ORF">CZ787_13105</name>
</gene>
<evidence type="ECO:0000256" key="5">
    <source>
        <dbReference type="ARBA" id="ARBA00023136"/>
    </source>
</evidence>
<keyword evidence="3 7" id="KW-0812">Transmembrane</keyword>
<evidence type="ECO:0000256" key="2">
    <source>
        <dbReference type="ARBA" id="ARBA00022475"/>
    </source>
</evidence>
<dbReference type="PANTHER" id="PTHR40277:SF1">
    <property type="entry name" value="BLL5419 PROTEIN"/>
    <property type="match status" value="1"/>
</dbReference>
<comment type="caution">
    <text evidence="8">The sequence shown here is derived from an EMBL/GenBank/DDBJ whole genome shotgun (WGS) entry which is preliminary data.</text>
</comment>
<evidence type="ECO:0000313" key="8">
    <source>
        <dbReference type="EMBL" id="SJN14031.1"/>
    </source>
</evidence>
<dbReference type="Proteomes" id="UP000196331">
    <property type="component" value="Unassembled WGS sequence"/>
</dbReference>
<feature type="transmembrane region" description="Helical" evidence="7">
    <location>
        <begin position="279"/>
        <end position="301"/>
    </location>
</feature>
<dbReference type="InterPro" id="IPR022791">
    <property type="entry name" value="L-PG_synthase/AglD"/>
</dbReference>
<feature type="compositionally biased region" description="Basic residues" evidence="6">
    <location>
        <begin position="342"/>
        <end position="351"/>
    </location>
</feature>
<sequence>MNMQRMWRSPWAQRGLMSAGLLGAIALFVEPRDIMDQVQRLSLGWVVVALLISVVQIMLSAWRWQLTANRVGAPLRFSYALREYYLALLVNQIVPGGILGDAGRAHRHAQQAGSRGSAWRAVIIERTSGQVAVVGLTIVALLLSPLWHAVLGWPVSLTIIGGLCLAGVAVWQGVVRLPSSRLPAWCHSMGVDIKRGLFSPGVWHLQLVSSLVIVMSYGVVMVCAARAIGVELAASQILALAPVLLFAMLIPLSVAGWGLREGAAVATWALVGLPTAQGVAVSLAYGVLVLLSSLPGIWVALDKRHRSQPSGEGGGSQQHVKQRIVSTAKCSHRRAQSTSKRLDRRHLKPRPARADQQWGDQKMQAIDNICFNKPGDRYAAPLHQNALQTTLIKQRDHIIWGKLPLRIKRQYTALSPRIGRQRCIRPHDVQRGRRVGVEQLNACGHTAAWIKYYPRGMRAGDMAHCQLGVVSTDRTGADDNGIHQSPKTVQVNQALMAVDVVRVAALRRNTPIQALPQLGNHPVGAACQRHQAVQQVSGRRCYSVLTVPVALSVEPQWRLGCLAFTYCQQPRPRRVYIQRRLLLQQCFRTRAATMVMSVGHNASTLRKQSYLAGPYSSTQAYATRCTRQLGGLYVSY</sequence>
<keyword evidence="4 7" id="KW-1133">Transmembrane helix</keyword>
<evidence type="ECO:0000313" key="9">
    <source>
        <dbReference type="Proteomes" id="UP000196331"/>
    </source>
</evidence>
<dbReference type="PANTHER" id="PTHR40277">
    <property type="entry name" value="BLL5419 PROTEIN"/>
    <property type="match status" value="1"/>
</dbReference>